<feature type="coiled-coil region" evidence="1">
    <location>
        <begin position="44"/>
        <end position="106"/>
    </location>
</feature>
<gene>
    <name evidence="4" type="ORF">FB380_004773</name>
    <name evidence="3" type="ORF">GCM10011589_47540</name>
</gene>
<keyword evidence="6" id="KW-1185">Reference proteome</keyword>
<name>A0A846LV73_9ACTN</name>
<proteinExistence type="predicted"/>
<evidence type="ECO:0000256" key="2">
    <source>
        <dbReference type="SAM" id="Phobius"/>
    </source>
</evidence>
<feature type="transmembrane region" description="Helical" evidence="2">
    <location>
        <begin position="25"/>
        <end position="44"/>
    </location>
</feature>
<comment type="caution">
    <text evidence="4">The sequence shown here is derived from an EMBL/GenBank/DDBJ whole genome shotgun (WGS) entry which is preliminary data.</text>
</comment>
<evidence type="ECO:0000256" key="1">
    <source>
        <dbReference type="SAM" id="Coils"/>
    </source>
</evidence>
<keyword evidence="2" id="KW-0472">Membrane</keyword>
<accession>A0A846LV73</accession>
<protein>
    <submittedName>
        <fullName evidence="4">Uncharacterized protein</fullName>
    </submittedName>
</protein>
<evidence type="ECO:0000313" key="6">
    <source>
        <dbReference type="Proteomes" id="UP000648663"/>
    </source>
</evidence>
<reference evidence="3" key="4">
    <citation type="submission" date="2024-05" db="EMBL/GenBank/DDBJ databases">
        <authorList>
            <person name="Sun Q."/>
            <person name="Zhou Y."/>
        </authorList>
    </citation>
    <scope>NUCLEOTIDE SEQUENCE</scope>
    <source>
        <strain evidence="3">CGMCC 4.5581</strain>
    </source>
</reference>
<dbReference type="EMBL" id="JAAMPA010000006">
    <property type="protein sequence ID" value="NIH70262.1"/>
    <property type="molecule type" value="Genomic_DNA"/>
</dbReference>
<dbReference type="AlphaFoldDB" id="A0A846LV73"/>
<organism evidence="4 5">
    <name type="scientific">Modestobacter marinus</name>
    <dbReference type="NCBI Taxonomy" id="477641"/>
    <lineage>
        <taxon>Bacteria</taxon>
        <taxon>Bacillati</taxon>
        <taxon>Actinomycetota</taxon>
        <taxon>Actinomycetes</taxon>
        <taxon>Geodermatophilales</taxon>
        <taxon>Geodermatophilaceae</taxon>
        <taxon>Modestobacter</taxon>
    </lineage>
</organism>
<dbReference type="EMBL" id="BMMI01000017">
    <property type="protein sequence ID" value="GGL85622.1"/>
    <property type="molecule type" value="Genomic_DNA"/>
</dbReference>
<keyword evidence="2" id="KW-1133">Transmembrane helix</keyword>
<reference evidence="4 5" key="3">
    <citation type="submission" date="2020-02" db="EMBL/GenBank/DDBJ databases">
        <title>Sequencing the genomes of 1000 actinobacteria strains.</title>
        <authorList>
            <person name="Klenk H.-P."/>
        </authorList>
    </citation>
    <scope>NUCLEOTIDE SEQUENCE [LARGE SCALE GENOMIC DNA]</scope>
    <source>
        <strain evidence="4 5">DSM 45201</strain>
    </source>
</reference>
<keyword evidence="1" id="KW-0175">Coiled coil</keyword>
<evidence type="ECO:0000313" key="3">
    <source>
        <dbReference type="EMBL" id="GGL85622.1"/>
    </source>
</evidence>
<evidence type="ECO:0000313" key="4">
    <source>
        <dbReference type="EMBL" id="NIH70262.1"/>
    </source>
</evidence>
<dbReference type="RefSeq" id="WP_166757810.1">
    <property type="nucleotide sequence ID" value="NZ_BAABJU010000052.1"/>
</dbReference>
<reference evidence="6" key="2">
    <citation type="journal article" date="2019" name="Int. J. Syst. Evol. Microbiol.">
        <title>The Global Catalogue of Microorganisms (GCM) 10K type strain sequencing project: providing services to taxonomists for standard genome sequencing and annotation.</title>
        <authorList>
            <consortium name="The Broad Institute Genomics Platform"/>
            <consortium name="The Broad Institute Genome Sequencing Center for Infectious Disease"/>
            <person name="Wu L."/>
            <person name="Ma J."/>
        </authorList>
    </citation>
    <scope>NUCLEOTIDE SEQUENCE [LARGE SCALE GENOMIC DNA]</scope>
    <source>
        <strain evidence="6">CGMCC 4.5581</strain>
    </source>
</reference>
<evidence type="ECO:0000313" key="5">
    <source>
        <dbReference type="Proteomes" id="UP000552836"/>
    </source>
</evidence>
<keyword evidence="2" id="KW-0812">Transmembrane</keyword>
<dbReference type="Proteomes" id="UP000552836">
    <property type="component" value="Unassembled WGS sequence"/>
</dbReference>
<dbReference type="Proteomes" id="UP000648663">
    <property type="component" value="Unassembled WGS sequence"/>
</dbReference>
<sequence>MEAWVIAVDAPIVTVLSDPDGPLDYATAFGTVSAALIPLIFYFLERSDRKRAQALAKIAEQRRETAERQRNEAELKQRDTELEFRRQELARAAEREEAQEERGRREQAELIHVWSDGWTTDIGIYCMNASKQPVSNVMVYVDLSFVKLSPVEEGLFDTKQSSCSGILDQLPPTGEHPKAHSLEELLDPLLEIPDGYEPLQVKITEVHFTDARGVRWIRNVATNELRSLAGAAATPG</sequence>
<reference evidence="3" key="1">
    <citation type="journal article" date="2014" name="Int. J. Syst. Evol. Microbiol.">
        <title>Complete genome of a new Firmicutes species belonging to the dominant human colonic microbiota ('Ruminococcus bicirculans') reveals two chromosomes and a selective capacity to utilize plant glucans.</title>
        <authorList>
            <consortium name="NISC Comparative Sequencing Program"/>
            <person name="Wegmann U."/>
            <person name="Louis P."/>
            <person name="Goesmann A."/>
            <person name="Henrissat B."/>
            <person name="Duncan S.H."/>
            <person name="Flint H.J."/>
        </authorList>
    </citation>
    <scope>NUCLEOTIDE SEQUENCE</scope>
    <source>
        <strain evidence="3">CGMCC 4.5581</strain>
    </source>
</reference>